<organism evidence="1 2">
    <name type="scientific">Vibrio phage vB_VpM-pA2SJ1</name>
    <dbReference type="NCBI Taxonomy" id="3095964"/>
    <lineage>
        <taxon>Viruses</taxon>
        <taxon>Duplodnaviria</taxon>
        <taxon>Heunggongvirae</taxon>
        <taxon>Uroviricota</taxon>
        <taxon>Caudoviricetes</taxon>
    </lineage>
</organism>
<name>A0AAX4J5N1_9CAUD</name>
<protein>
    <submittedName>
        <fullName evidence="1">Uncharacterized protein</fullName>
    </submittedName>
</protein>
<dbReference type="EMBL" id="OR813779">
    <property type="protein sequence ID" value="WRQ13088.1"/>
    <property type="molecule type" value="Genomic_DNA"/>
</dbReference>
<proteinExistence type="predicted"/>
<sequence length="97" mass="11409">MAAHIKHITPDLVELSELRPGDNFEHPNRRMWVFKKVSGVKQFCTDHNVSENVCYAVTECSGEVMQFAEDEKVIPLKEPVVEYEYDFEREFESKRED</sequence>
<reference evidence="1" key="1">
    <citation type="submission" date="2023-11" db="EMBL/GenBank/DDBJ databases">
        <title>Complete genome sequence of Vibrio virus vB_VpM-pA2SJ1.</title>
        <authorList>
            <person name="Lim S.J."/>
            <person name="Park S.Y."/>
            <person name="Kim J.H."/>
        </authorList>
    </citation>
    <scope>NUCLEOTIDE SEQUENCE</scope>
</reference>
<dbReference type="Proteomes" id="UP001432163">
    <property type="component" value="Segment"/>
</dbReference>
<accession>A0AAX4J5N1</accession>
<evidence type="ECO:0000313" key="2">
    <source>
        <dbReference type="Proteomes" id="UP001432163"/>
    </source>
</evidence>
<evidence type="ECO:0000313" key="1">
    <source>
        <dbReference type="EMBL" id="WRQ13088.1"/>
    </source>
</evidence>